<dbReference type="AlphaFoldDB" id="A0A7Y9I5Y2"/>
<evidence type="ECO:0000313" key="1">
    <source>
        <dbReference type="EMBL" id="NYE70882.1"/>
    </source>
</evidence>
<dbReference type="RefSeq" id="WP_179750661.1">
    <property type="nucleotide sequence ID" value="NZ_JACCBU010000001.1"/>
</dbReference>
<evidence type="ECO:0008006" key="3">
    <source>
        <dbReference type="Google" id="ProtNLM"/>
    </source>
</evidence>
<organism evidence="1 2">
    <name type="scientific">Microlunatus parietis</name>
    <dbReference type="NCBI Taxonomy" id="682979"/>
    <lineage>
        <taxon>Bacteria</taxon>
        <taxon>Bacillati</taxon>
        <taxon>Actinomycetota</taxon>
        <taxon>Actinomycetes</taxon>
        <taxon>Propionibacteriales</taxon>
        <taxon>Propionibacteriaceae</taxon>
        <taxon>Microlunatus</taxon>
    </lineage>
</organism>
<dbReference type="EMBL" id="JACCBU010000001">
    <property type="protein sequence ID" value="NYE70882.1"/>
    <property type="molecule type" value="Genomic_DNA"/>
</dbReference>
<reference evidence="1 2" key="1">
    <citation type="submission" date="2020-07" db="EMBL/GenBank/DDBJ databases">
        <title>Sequencing the genomes of 1000 actinobacteria strains.</title>
        <authorList>
            <person name="Klenk H.-P."/>
        </authorList>
    </citation>
    <scope>NUCLEOTIDE SEQUENCE [LARGE SCALE GENOMIC DNA]</scope>
    <source>
        <strain evidence="1 2">DSM 22083</strain>
    </source>
</reference>
<protein>
    <recommendedName>
        <fullName evidence="3">Abi-like protein</fullName>
    </recommendedName>
</protein>
<name>A0A7Y9I5Y2_9ACTN</name>
<comment type="caution">
    <text evidence="1">The sequence shown here is derived from an EMBL/GenBank/DDBJ whole genome shotgun (WGS) entry which is preliminary data.</text>
</comment>
<proteinExistence type="predicted"/>
<evidence type="ECO:0000313" key="2">
    <source>
        <dbReference type="Proteomes" id="UP000569914"/>
    </source>
</evidence>
<accession>A0A7Y9I5Y2</accession>
<gene>
    <name evidence="1" type="ORF">BKA15_002211</name>
</gene>
<keyword evidence="2" id="KW-1185">Reference proteome</keyword>
<dbReference type="Proteomes" id="UP000569914">
    <property type="component" value="Unassembled WGS sequence"/>
</dbReference>
<sequence length="112" mass="12793">MIAELPLGFWWTLLSAQYNRSLWPSCLRHAFEGKVRRQALHSALDIFRLLRNRIAHHEPIHTRSLVDDYALIRDTAGRISPILRQRIDSTSRVATVLKSRPIPPDLGADAST</sequence>